<dbReference type="Proteomes" id="UP000287166">
    <property type="component" value="Unassembled WGS sequence"/>
</dbReference>
<dbReference type="RefSeq" id="XP_027609827.1">
    <property type="nucleotide sequence ID" value="XM_027754026.1"/>
</dbReference>
<sequence>MVGPLSYDVTTDCNLPLVHLPHLKELELSEILQAMVPNILKHLCLAATTRILINTSIALTLYNESVFSPSVLPPDCSALTSFAEHRMIEFFDERNDGLIIRPHPNTNALCTEALFKLELTDVILDLSCLSSFDLPKIEVLVLGGLRMTLRLISIAPFALLACILSPNTGQGRSPEDADYSLLLLCLQLRSVEFINARFELGL</sequence>
<dbReference type="AlphaFoldDB" id="A0A401G9R2"/>
<dbReference type="GeneID" id="38775831"/>
<protein>
    <submittedName>
        <fullName evidence="1">Uncharacterized protein</fullName>
    </submittedName>
</protein>
<accession>A0A401G9R2</accession>
<gene>
    <name evidence="1" type="ORF">SCP_0201110</name>
</gene>
<comment type="caution">
    <text evidence="1">The sequence shown here is derived from an EMBL/GenBank/DDBJ whole genome shotgun (WGS) entry which is preliminary data.</text>
</comment>
<dbReference type="EMBL" id="BFAD01000002">
    <property type="protein sequence ID" value="GBE78914.1"/>
    <property type="molecule type" value="Genomic_DNA"/>
</dbReference>
<proteinExistence type="predicted"/>
<evidence type="ECO:0000313" key="1">
    <source>
        <dbReference type="EMBL" id="GBE78914.1"/>
    </source>
</evidence>
<evidence type="ECO:0000313" key="2">
    <source>
        <dbReference type="Proteomes" id="UP000287166"/>
    </source>
</evidence>
<name>A0A401G9R2_9APHY</name>
<organism evidence="1 2">
    <name type="scientific">Sparassis crispa</name>
    <dbReference type="NCBI Taxonomy" id="139825"/>
    <lineage>
        <taxon>Eukaryota</taxon>
        <taxon>Fungi</taxon>
        <taxon>Dikarya</taxon>
        <taxon>Basidiomycota</taxon>
        <taxon>Agaricomycotina</taxon>
        <taxon>Agaricomycetes</taxon>
        <taxon>Polyporales</taxon>
        <taxon>Sparassidaceae</taxon>
        <taxon>Sparassis</taxon>
    </lineage>
</organism>
<reference evidence="1 2" key="1">
    <citation type="journal article" date="2018" name="Sci. Rep.">
        <title>Genome sequence of the cauliflower mushroom Sparassis crispa (Hanabiratake) and its association with beneficial usage.</title>
        <authorList>
            <person name="Kiyama R."/>
            <person name="Furutani Y."/>
            <person name="Kawaguchi K."/>
            <person name="Nakanishi T."/>
        </authorList>
    </citation>
    <scope>NUCLEOTIDE SEQUENCE [LARGE SCALE GENOMIC DNA]</scope>
</reference>
<dbReference type="InParanoid" id="A0A401G9R2"/>
<keyword evidence="2" id="KW-1185">Reference proteome</keyword>